<organism evidence="1 2">
    <name type="scientific">Camellia lanceoleosa</name>
    <dbReference type="NCBI Taxonomy" id="1840588"/>
    <lineage>
        <taxon>Eukaryota</taxon>
        <taxon>Viridiplantae</taxon>
        <taxon>Streptophyta</taxon>
        <taxon>Embryophyta</taxon>
        <taxon>Tracheophyta</taxon>
        <taxon>Spermatophyta</taxon>
        <taxon>Magnoliopsida</taxon>
        <taxon>eudicotyledons</taxon>
        <taxon>Gunneridae</taxon>
        <taxon>Pentapetalae</taxon>
        <taxon>asterids</taxon>
        <taxon>Ericales</taxon>
        <taxon>Theaceae</taxon>
        <taxon>Camellia</taxon>
    </lineage>
</organism>
<comment type="caution">
    <text evidence="1">The sequence shown here is derived from an EMBL/GenBank/DDBJ whole genome shotgun (WGS) entry which is preliminary data.</text>
</comment>
<evidence type="ECO:0000313" key="1">
    <source>
        <dbReference type="EMBL" id="KAI8025868.1"/>
    </source>
</evidence>
<protein>
    <submittedName>
        <fullName evidence="1">Pentatricopeptide repeat-containing protein</fullName>
    </submittedName>
</protein>
<proteinExistence type="predicted"/>
<dbReference type="EMBL" id="CM045760">
    <property type="protein sequence ID" value="KAI8025868.1"/>
    <property type="molecule type" value="Genomic_DNA"/>
</dbReference>
<accession>A0ACC0IKG2</accession>
<evidence type="ECO:0000313" key="2">
    <source>
        <dbReference type="Proteomes" id="UP001060215"/>
    </source>
</evidence>
<name>A0ACC0IKG2_9ERIC</name>
<gene>
    <name evidence="1" type="ORF">LOK49_LG02G02485</name>
</gene>
<sequence length="723" mass="81373">MRTLSSPKYTHKLHTILIYPNPSSLKLVHSLCPQTSSLSSSPTYISPTHLNSLLNIAIQTKNIKHATQIHTQIITNNYTSFPFLFNNLINLYSKSGHINQSLTLFSTTHDEAKNVVTWTSLISQLSQYNKPIQALKFFNQMRRTGVHPNQFTFSAVLPACADTVIVAHGEQMHSLICKHGFEFDMFVASALVDMYAKCCNMSSAENVFDEMPERNLVSWNSMVVGFLQNKLYNKAVGLFKKIIREALSPDQVTFSSVLSACANMGIADNGKQVHGVVVKHGLINLAYVKNSLMDMYCKCGIFKDSVKLFQSIGNRDVVTWNVMVMGCVQNDNSEEACSYFWVMRREGVSPDDVSFSTVLHAAANLAALDQGTLIHDQIIKTGFGMNACVTSPLITMYAKCGSLVDAHRVFEERDDQTVVSWTAMISAYQQHGHANRVIELFEEMLQDGIKPDYITFVSVLSACGHTGRIKEGFAYFNSMTEIHNMSPGLEHYACIVDLLGRAGRLHEAKKFADSMPIKPDASVWGALLGACRNHGDLEMGREVAERLFEIEPYNPGNYVLLSNMYSRSGRLAEANEIRRLMGVNGVRKEPGCSWIDVKNKTFVFTVHDRSHSRTNEIYEMLGKLEELLKKKGYVAETQYAVNNAEEYKEQSLWYHSEKLALTFGLLTLPIGAPIRIKKNLRTCGDCHTVMKLASEIFEREIIVRDINRFHRFADGLCSCRDYW</sequence>
<keyword evidence="2" id="KW-1185">Reference proteome</keyword>
<reference evidence="1 2" key="1">
    <citation type="journal article" date="2022" name="Plant J.">
        <title>Chromosome-level genome of Camellia lanceoleosa provides a valuable resource for understanding genome evolution and self-incompatibility.</title>
        <authorList>
            <person name="Gong W."/>
            <person name="Xiao S."/>
            <person name="Wang L."/>
            <person name="Liao Z."/>
            <person name="Chang Y."/>
            <person name="Mo W."/>
            <person name="Hu G."/>
            <person name="Li W."/>
            <person name="Zhao G."/>
            <person name="Zhu H."/>
            <person name="Hu X."/>
            <person name="Ji K."/>
            <person name="Xiang X."/>
            <person name="Song Q."/>
            <person name="Yuan D."/>
            <person name="Jin S."/>
            <person name="Zhang L."/>
        </authorList>
    </citation>
    <scope>NUCLEOTIDE SEQUENCE [LARGE SCALE GENOMIC DNA]</scope>
    <source>
        <strain evidence="1">SQ_2022a</strain>
    </source>
</reference>
<dbReference type="Proteomes" id="UP001060215">
    <property type="component" value="Chromosome 3"/>
</dbReference>